<accession>A0ACD1ADX1</accession>
<evidence type="ECO:0000313" key="1">
    <source>
        <dbReference type="EMBL" id="QOX64670.1"/>
    </source>
</evidence>
<dbReference type="Proteomes" id="UP000594014">
    <property type="component" value="Chromosome"/>
</dbReference>
<evidence type="ECO:0000313" key="2">
    <source>
        <dbReference type="Proteomes" id="UP000594014"/>
    </source>
</evidence>
<dbReference type="EMBL" id="CP042469">
    <property type="protein sequence ID" value="QOX64670.1"/>
    <property type="molecule type" value="Genomic_DNA"/>
</dbReference>
<organism evidence="1 2">
    <name type="scientific">Anoxybacterium hadale</name>
    <dbReference type="NCBI Taxonomy" id="3408580"/>
    <lineage>
        <taxon>Bacteria</taxon>
        <taxon>Bacillati</taxon>
        <taxon>Bacillota</taxon>
        <taxon>Clostridia</taxon>
        <taxon>Peptostreptococcales</taxon>
        <taxon>Anaerovoracaceae</taxon>
        <taxon>Anoxybacterium</taxon>
    </lineage>
</organism>
<keyword evidence="2" id="KW-1185">Reference proteome</keyword>
<proteinExistence type="predicted"/>
<name>A0ACD1ADX1_9FIRM</name>
<reference evidence="1" key="1">
    <citation type="submission" date="2019-08" db="EMBL/GenBank/DDBJ databases">
        <title>Genome sequence of Clostridiales bacterium MT110.</title>
        <authorList>
            <person name="Cao J."/>
        </authorList>
    </citation>
    <scope>NUCLEOTIDE SEQUENCE</scope>
    <source>
        <strain evidence="1">MT110</strain>
    </source>
</reference>
<sequence>MENNSIFSDRIAEWFGPTGLPSISLWEAVLIIAAVFLLLVAILWLALRKARLWYWKTEVQLNTLKNIENRLKNVEEKVTQSTVALLETTDAEVPITETALAPDAEPIRQKQKTALWDDGSTAVGKSGKVYTEAELEMQIRE</sequence>
<gene>
    <name evidence="1" type="ORF">FRZ06_15625</name>
</gene>
<protein>
    <submittedName>
        <fullName evidence="1">Uncharacterized protein</fullName>
    </submittedName>
</protein>